<feature type="compositionally biased region" description="Basic and acidic residues" evidence="1">
    <location>
        <begin position="608"/>
        <end position="617"/>
    </location>
</feature>
<feature type="compositionally biased region" description="Polar residues" evidence="1">
    <location>
        <begin position="315"/>
        <end position="326"/>
    </location>
</feature>
<dbReference type="RefSeq" id="XP_015599752.1">
    <property type="nucleotide sequence ID" value="XM_015744266.2"/>
</dbReference>
<feature type="compositionally biased region" description="Polar residues" evidence="1">
    <location>
        <begin position="76"/>
        <end position="98"/>
    </location>
</feature>
<dbReference type="CDD" id="cd23767">
    <property type="entry name" value="IQCD"/>
    <property type="match status" value="1"/>
</dbReference>
<dbReference type="GO" id="GO:0007099">
    <property type="term" value="P:centriole replication"/>
    <property type="evidence" value="ECO:0007669"/>
    <property type="project" value="InterPro"/>
</dbReference>
<feature type="region of interest" description="Disordered" evidence="1">
    <location>
        <begin position="591"/>
        <end position="644"/>
    </location>
</feature>
<dbReference type="PROSITE" id="PS50096">
    <property type="entry name" value="IQ"/>
    <property type="match status" value="1"/>
</dbReference>
<dbReference type="GO" id="GO:0005814">
    <property type="term" value="C:centriole"/>
    <property type="evidence" value="ECO:0007669"/>
    <property type="project" value="InterPro"/>
</dbReference>
<feature type="compositionally biased region" description="Polar residues" evidence="1">
    <location>
        <begin position="801"/>
        <end position="819"/>
    </location>
</feature>
<feature type="region of interest" description="Disordered" evidence="1">
    <location>
        <begin position="303"/>
        <end position="341"/>
    </location>
</feature>
<feature type="compositionally biased region" description="Polar residues" evidence="1">
    <location>
        <begin position="624"/>
        <end position="638"/>
    </location>
</feature>
<dbReference type="RefSeq" id="XP_015599743.1">
    <property type="nucleotide sequence ID" value="XM_015744257.2"/>
</dbReference>
<dbReference type="PANTHER" id="PTHR13594">
    <property type="entry name" value="CENTRIOLAR COILED-COIL PROTEIN OF 110 KDA"/>
    <property type="match status" value="1"/>
</dbReference>
<dbReference type="RefSeq" id="XP_024943390.1">
    <property type="nucleotide sequence ID" value="XM_025087622.1"/>
</dbReference>
<dbReference type="Proteomes" id="UP000694920">
    <property type="component" value="Unplaced"/>
</dbReference>
<proteinExistence type="predicted"/>
<dbReference type="KEGG" id="ccin:107269877"/>
<dbReference type="GO" id="GO:0032465">
    <property type="term" value="P:regulation of cytokinesis"/>
    <property type="evidence" value="ECO:0007669"/>
    <property type="project" value="InterPro"/>
</dbReference>
<reference evidence="3 4" key="1">
    <citation type="submission" date="2025-04" db="UniProtKB">
        <authorList>
            <consortium name="RefSeq"/>
        </authorList>
    </citation>
    <scope>IDENTIFICATION</scope>
</reference>
<sequence length="847" mass="96080">MDQARYVSCIKLNGIPILPPLMTEDIRMEMNYYKQLAMAVEEKLKTLQIAKEAETDKCKGDVPRDYKKYTEDRSNSTESAANDSINIESEGNSVDTTPNTITVIDFPMNEEKKPDERNNFESTDVSITESVLETIGRQWKSISDDETVSCPNEAQLIGSISSDTVTASTDLNHYLNETISTRPNTAETTPETWKPQVPKTLDIVPITVDAPHPLESKSVLENTEAIHVEESTLETPKLVRQGSYVLETPSPMLLAHLQTELANTTYVPTMTHNTIKRKEWNITQAKTEWENQIKNNQFIVSDNSRHEAGSRQRRNSISNTNSQRTCKSVVHTKGRPPLGIRQSTRSVDCIQTMLAKEYRTRGTNNKNNYGQRCTPNACSAVKNYNRWKTNKNVSILNLANKLGGSLGSLSSVNTQPYRCIDKEHAEDVQQNKNFHEGSITDSETQNSKSPLKSVVTSEKLLTIFKEIQSAHEKQMADLMERQRREQSNMQKEFERQQILLLTQIKKTFPGISMTVLPESNSNTVLDKSIPSPHEISMNTSEELAQQKITENLLKGVQKVNEVQCVDEINHANVMKCPLDYIYPANGTCHSSHYERTSSQSTQTSEDESVSKTDDSSSTKDMMTQNYNNDDYTSNGKQSDSSERRHSNVIRQLFPLDSRTTHLPVPDNTLYTENHIRAATIINAYARGYLVRRLMKTENVIALKNTYKEALHCMLKLHVDAPLNLPELNFHQRLQLQCDAASMNIVELFAQCPSKKMQVIAHDREIKKSRSERPSSARSFSFATQRTLARKKLKELGEYQTPPVSRPTSSRTRCQTWASQTREKRSPNILHQGIKRSTSVGTVRKPWR</sequence>
<keyword evidence="2" id="KW-1185">Reference proteome</keyword>
<dbReference type="Pfam" id="PF16025">
    <property type="entry name" value="CaM_bind"/>
    <property type="match status" value="1"/>
</dbReference>
<evidence type="ECO:0000256" key="1">
    <source>
        <dbReference type="SAM" id="MobiDB-lite"/>
    </source>
</evidence>
<evidence type="ECO:0000313" key="5">
    <source>
        <dbReference type="RefSeq" id="XP_024943390.1"/>
    </source>
</evidence>
<feature type="compositionally biased region" description="Basic and acidic residues" evidence="1">
    <location>
        <begin position="60"/>
        <end position="75"/>
    </location>
</feature>
<accession>A0AAJ7FMX8</accession>
<evidence type="ECO:0000313" key="4">
    <source>
        <dbReference type="RefSeq" id="XP_015599752.1"/>
    </source>
</evidence>
<organism evidence="2 4">
    <name type="scientific">Cephus cinctus</name>
    <name type="common">Wheat stem sawfly</name>
    <dbReference type="NCBI Taxonomy" id="211228"/>
    <lineage>
        <taxon>Eukaryota</taxon>
        <taxon>Metazoa</taxon>
        <taxon>Ecdysozoa</taxon>
        <taxon>Arthropoda</taxon>
        <taxon>Hexapoda</taxon>
        <taxon>Insecta</taxon>
        <taxon>Pterygota</taxon>
        <taxon>Neoptera</taxon>
        <taxon>Endopterygota</taxon>
        <taxon>Hymenoptera</taxon>
        <taxon>Cephoidea</taxon>
        <taxon>Cephidae</taxon>
        <taxon>Cephus</taxon>
    </lineage>
</organism>
<dbReference type="PANTHER" id="PTHR13594:SF1">
    <property type="entry name" value="CENTRIOLAR COILED-COIL PROTEIN OF 110 KDA"/>
    <property type="match status" value="1"/>
</dbReference>
<dbReference type="GeneID" id="107269877"/>
<evidence type="ECO:0000313" key="2">
    <source>
        <dbReference type="Proteomes" id="UP000694920"/>
    </source>
</evidence>
<name>A0AAJ7FMX8_CEPCN</name>
<dbReference type="GO" id="GO:1903723">
    <property type="term" value="P:negative regulation of centriole elongation"/>
    <property type="evidence" value="ECO:0007669"/>
    <property type="project" value="TreeGrafter"/>
</dbReference>
<dbReference type="AlphaFoldDB" id="A0AAJ7FMX8"/>
<feature type="region of interest" description="Disordered" evidence="1">
    <location>
        <begin position="60"/>
        <end position="98"/>
    </location>
</feature>
<feature type="region of interest" description="Disordered" evidence="1">
    <location>
        <begin position="795"/>
        <end position="847"/>
    </location>
</feature>
<dbReference type="GO" id="GO:0032053">
    <property type="term" value="P:ciliary basal body organization"/>
    <property type="evidence" value="ECO:0007669"/>
    <property type="project" value="TreeGrafter"/>
</dbReference>
<gene>
    <name evidence="3 4 5" type="primary">LOC107269877</name>
</gene>
<evidence type="ECO:0000313" key="3">
    <source>
        <dbReference type="RefSeq" id="XP_015599743.1"/>
    </source>
</evidence>
<protein>
    <submittedName>
        <fullName evidence="3 4">Uncharacterized protein LOC107269877 isoform X1</fullName>
    </submittedName>
</protein>
<dbReference type="InterPro" id="IPR033207">
    <property type="entry name" value="CCP110"/>
</dbReference>